<feature type="signal peptide" evidence="3">
    <location>
        <begin position="1"/>
        <end position="24"/>
    </location>
</feature>
<dbReference type="PANTHER" id="PTHR31614:SF2">
    <property type="entry name" value="F28N24.16 PROTEIN"/>
    <property type="match status" value="1"/>
</dbReference>
<dbReference type="GO" id="GO:0005615">
    <property type="term" value="C:extracellular space"/>
    <property type="evidence" value="ECO:0007669"/>
    <property type="project" value="InterPro"/>
</dbReference>
<dbReference type="OMA" id="VRVECKE"/>
<dbReference type="PROSITE" id="PS00925">
    <property type="entry name" value="OLEEI"/>
    <property type="match status" value="1"/>
</dbReference>
<keyword evidence="5" id="KW-1185">Reference proteome</keyword>
<keyword evidence="2" id="KW-1015">Disulfide bond</keyword>
<organism evidence="4 5">
    <name type="scientific">Kalanchoe fedtschenkoi</name>
    <name type="common">Lavender scallops</name>
    <name type="synonym">South American air plant</name>
    <dbReference type="NCBI Taxonomy" id="63787"/>
    <lineage>
        <taxon>Eukaryota</taxon>
        <taxon>Viridiplantae</taxon>
        <taxon>Streptophyta</taxon>
        <taxon>Embryophyta</taxon>
        <taxon>Tracheophyta</taxon>
        <taxon>Spermatophyta</taxon>
        <taxon>Magnoliopsida</taxon>
        <taxon>eudicotyledons</taxon>
        <taxon>Gunneridae</taxon>
        <taxon>Pentapetalae</taxon>
        <taxon>Saxifragales</taxon>
        <taxon>Crassulaceae</taxon>
        <taxon>Kalanchoe</taxon>
    </lineage>
</organism>
<sequence length="168" mass="18306">MGKGAILLVFSAVCLLALAGTAAAADQHFFVEGQVYCDTCRAQFVTRISENMPDVKVRLDCKNRTTNQLTFSEEATTDKSGTYSIPVDGDHEDDICEIVLVKSNNPECSEISKGIFHKRAARISLTSNNGIITPTRAANPLGFLRKTPLPECGEVFKELGILPEELID</sequence>
<dbReference type="AlphaFoldDB" id="A0A7N0T3Z4"/>
<proteinExistence type="inferred from homology"/>
<dbReference type="Pfam" id="PF01190">
    <property type="entry name" value="Pollen_Ole_e_1"/>
    <property type="match status" value="1"/>
</dbReference>
<name>A0A7N0T3Z4_KALFE</name>
<evidence type="ECO:0000256" key="3">
    <source>
        <dbReference type="SAM" id="SignalP"/>
    </source>
</evidence>
<protein>
    <submittedName>
        <fullName evidence="4">Uncharacterized protein</fullName>
    </submittedName>
</protein>
<reference evidence="4" key="1">
    <citation type="submission" date="2021-01" db="UniProtKB">
        <authorList>
            <consortium name="EnsemblPlants"/>
        </authorList>
    </citation>
    <scope>IDENTIFICATION</scope>
</reference>
<evidence type="ECO:0000256" key="2">
    <source>
        <dbReference type="ARBA" id="ARBA00023157"/>
    </source>
</evidence>
<keyword evidence="3" id="KW-0732">Signal</keyword>
<evidence type="ECO:0000313" key="5">
    <source>
        <dbReference type="Proteomes" id="UP000594263"/>
    </source>
</evidence>
<evidence type="ECO:0000313" key="4">
    <source>
        <dbReference type="EnsemblPlants" id="Kaladp0021s0112.1.v1.1"/>
    </source>
</evidence>
<comment type="similarity">
    <text evidence="1">Belongs to the Ole e I family.</text>
</comment>
<evidence type="ECO:0000256" key="1">
    <source>
        <dbReference type="ARBA" id="ARBA00010049"/>
    </source>
</evidence>
<dbReference type="EnsemblPlants" id="Kaladp0021s0112.1.v1.1">
    <property type="protein sequence ID" value="Kaladp0021s0112.1.v1.1"/>
    <property type="gene ID" value="Kaladp0021s0112.v1.1"/>
</dbReference>
<dbReference type="Gramene" id="Kaladp0021s0112.1.v1.1">
    <property type="protein sequence ID" value="Kaladp0021s0112.1.v1.1"/>
    <property type="gene ID" value="Kaladp0021s0112.v1.1"/>
</dbReference>
<dbReference type="InterPro" id="IPR006041">
    <property type="entry name" value="Pollen_Ole_e1_allergen"/>
</dbReference>
<dbReference type="PANTHER" id="PTHR31614">
    <property type="entry name" value="PROTEIN DOWNSTREAM OF FLC-RELATED"/>
    <property type="match status" value="1"/>
</dbReference>
<dbReference type="Proteomes" id="UP000594263">
    <property type="component" value="Unplaced"/>
</dbReference>
<feature type="chain" id="PRO_5029662987" evidence="3">
    <location>
        <begin position="25"/>
        <end position="168"/>
    </location>
</feature>
<accession>A0A7N0T3Z4</accession>
<dbReference type="InterPro" id="IPR006040">
    <property type="entry name" value="Allergen_Ole_e_I_CS"/>
</dbReference>